<evidence type="ECO:0000313" key="2">
    <source>
        <dbReference type="Proteomes" id="UP001221898"/>
    </source>
</evidence>
<accession>A0AAD7RKJ2</accession>
<dbReference type="Proteomes" id="UP001221898">
    <property type="component" value="Unassembled WGS sequence"/>
</dbReference>
<protein>
    <submittedName>
        <fullName evidence="1">Uncharacterized protein</fullName>
    </submittedName>
</protein>
<gene>
    <name evidence="1" type="ORF">AAFF_G00181880</name>
</gene>
<sequence>MWRHSPPPRGSPLASPRCTGRVSGVKGSGRLTCHFGSGLCQRTAGAAHRLSDGSMTPVAAMFRICSSAAWCLARAS</sequence>
<dbReference type="AlphaFoldDB" id="A0AAD7RKJ2"/>
<proteinExistence type="predicted"/>
<evidence type="ECO:0000313" key="1">
    <source>
        <dbReference type="EMBL" id="KAJ8385832.1"/>
    </source>
</evidence>
<name>A0AAD7RKJ2_9TELE</name>
<reference evidence="1" key="1">
    <citation type="journal article" date="2023" name="Science">
        <title>Genome structures resolve the early diversification of teleost fishes.</title>
        <authorList>
            <person name="Parey E."/>
            <person name="Louis A."/>
            <person name="Montfort J."/>
            <person name="Bouchez O."/>
            <person name="Roques C."/>
            <person name="Iampietro C."/>
            <person name="Lluch J."/>
            <person name="Castinel A."/>
            <person name="Donnadieu C."/>
            <person name="Desvignes T."/>
            <person name="Floi Bucao C."/>
            <person name="Jouanno E."/>
            <person name="Wen M."/>
            <person name="Mejri S."/>
            <person name="Dirks R."/>
            <person name="Jansen H."/>
            <person name="Henkel C."/>
            <person name="Chen W.J."/>
            <person name="Zahm M."/>
            <person name="Cabau C."/>
            <person name="Klopp C."/>
            <person name="Thompson A.W."/>
            <person name="Robinson-Rechavi M."/>
            <person name="Braasch I."/>
            <person name="Lecointre G."/>
            <person name="Bobe J."/>
            <person name="Postlethwait J.H."/>
            <person name="Berthelot C."/>
            <person name="Roest Crollius H."/>
            <person name="Guiguen Y."/>
        </authorList>
    </citation>
    <scope>NUCLEOTIDE SEQUENCE</scope>
    <source>
        <strain evidence="1">NC1722</strain>
    </source>
</reference>
<organism evidence="1 2">
    <name type="scientific">Aldrovandia affinis</name>
    <dbReference type="NCBI Taxonomy" id="143900"/>
    <lineage>
        <taxon>Eukaryota</taxon>
        <taxon>Metazoa</taxon>
        <taxon>Chordata</taxon>
        <taxon>Craniata</taxon>
        <taxon>Vertebrata</taxon>
        <taxon>Euteleostomi</taxon>
        <taxon>Actinopterygii</taxon>
        <taxon>Neopterygii</taxon>
        <taxon>Teleostei</taxon>
        <taxon>Notacanthiformes</taxon>
        <taxon>Halosauridae</taxon>
        <taxon>Aldrovandia</taxon>
    </lineage>
</organism>
<keyword evidence="2" id="KW-1185">Reference proteome</keyword>
<dbReference type="EMBL" id="JAINUG010000240">
    <property type="protein sequence ID" value="KAJ8385832.1"/>
    <property type="molecule type" value="Genomic_DNA"/>
</dbReference>
<comment type="caution">
    <text evidence="1">The sequence shown here is derived from an EMBL/GenBank/DDBJ whole genome shotgun (WGS) entry which is preliminary data.</text>
</comment>